<evidence type="ECO:0000313" key="1">
    <source>
        <dbReference type="EMBL" id="CAI9943962.1"/>
    </source>
</evidence>
<comment type="caution">
    <text evidence="1">The sequence shown here is derived from an EMBL/GenBank/DDBJ whole genome shotgun (WGS) entry which is preliminary data.</text>
</comment>
<dbReference type="EMBL" id="CAXDID020000135">
    <property type="protein sequence ID" value="CAL6037006.1"/>
    <property type="molecule type" value="Genomic_DNA"/>
</dbReference>
<reference evidence="2 3" key="2">
    <citation type="submission" date="2024-07" db="EMBL/GenBank/DDBJ databases">
        <authorList>
            <person name="Akdeniz Z."/>
        </authorList>
    </citation>
    <scope>NUCLEOTIDE SEQUENCE [LARGE SCALE GENOMIC DNA]</scope>
</reference>
<proteinExistence type="predicted"/>
<protein>
    <submittedName>
        <fullName evidence="2">Hypothetical_protein</fullName>
    </submittedName>
</protein>
<evidence type="ECO:0000313" key="2">
    <source>
        <dbReference type="EMBL" id="CAL6037006.1"/>
    </source>
</evidence>
<dbReference type="Proteomes" id="UP001642409">
    <property type="component" value="Unassembled WGS sequence"/>
</dbReference>
<accession>A0AA86UAS4</accession>
<dbReference type="AlphaFoldDB" id="A0AA86UAS4"/>
<evidence type="ECO:0000313" key="3">
    <source>
        <dbReference type="Proteomes" id="UP001642409"/>
    </source>
</evidence>
<keyword evidence="3" id="KW-1185">Reference proteome</keyword>
<name>A0AA86UAS4_9EUKA</name>
<sequence length="453" mass="52316">MFVVTESRQQLTLNWTSGDIQEPLNQNLIKPQYSYIQVNGLKNNYSLFSDYSILSRAKTLLITNCLLDLNQIQGQFKYINLVNCECVKDFINCKSEDLNVYHSIISIEQILTLNVSNQVNITGSNINYKKCHLLYSATIYLTITDCDIDLSLFTGNFTSISLCQCKISEISQNFKAKYVYVSDSTYNTKSLESIECTTLHISVNRQQVVLPLKSKANRKLADLKECSLDLSGVAENWTELKCNESELIRNYNLDQCKQGIQSTNLYLKNCKLSDYNQLVGKWSSISLINCNFEIQRLNYFSQKIISQKVELDKVNISDFSCFQTAHMKISNCIVRQIPQYSNLVLNGCQLMLTPKLIKVYDLTIKNCVLNKFSVTFFPNIKNIQFSKENALNYKFVTNFIKQKKTTKYRKTSIIKRTKHELNRIVPKKSLIQYIQLSYDTINKVVLQFSFGYE</sequence>
<gene>
    <name evidence="1" type="ORF">HINF_LOCUS31607</name>
    <name evidence="2" type="ORF">HINF_LOCUS36685</name>
</gene>
<organism evidence="1">
    <name type="scientific">Hexamita inflata</name>
    <dbReference type="NCBI Taxonomy" id="28002"/>
    <lineage>
        <taxon>Eukaryota</taxon>
        <taxon>Metamonada</taxon>
        <taxon>Diplomonadida</taxon>
        <taxon>Hexamitidae</taxon>
        <taxon>Hexamitinae</taxon>
        <taxon>Hexamita</taxon>
    </lineage>
</organism>
<dbReference type="EMBL" id="CATOUU010000720">
    <property type="protein sequence ID" value="CAI9943962.1"/>
    <property type="molecule type" value="Genomic_DNA"/>
</dbReference>
<reference evidence="1" key="1">
    <citation type="submission" date="2023-06" db="EMBL/GenBank/DDBJ databases">
        <authorList>
            <person name="Kurt Z."/>
        </authorList>
    </citation>
    <scope>NUCLEOTIDE SEQUENCE</scope>
</reference>